<organism evidence="1 2">
    <name type="scientific">Rotaria sordida</name>
    <dbReference type="NCBI Taxonomy" id="392033"/>
    <lineage>
        <taxon>Eukaryota</taxon>
        <taxon>Metazoa</taxon>
        <taxon>Spiralia</taxon>
        <taxon>Gnathifera</taxon>
        <taxon>Rotifera</taxon>
        <taxon>Eurotatoria</taxon>
        <taxon>Bdelloidea</taxon>
        <taxon>Philodinida</taxon>
        <taxon>Philodinidae</taxon>
        <taxon>Rotaria</taxon>
    </lineage>
</organism>
<evidence type="ECO:0000313" key="2">
    <source>
        <dbReference type="Proteomes" id="UP000663823"/>
    </source>
</evidence>
<protein>
    <submittedName>
        <fullName evidence="1">Uncharacterized protein</fullName>
    </submittedName>
</protein>
<accession>A0A818V729</accession>
<dbReference type="AlphaFoldDB" id="A0A818V729"/>
<dbReference type="Proteomes" id="UP000663823">
    <property type="component" value="Unassembled WGS sequence"/>
</dbReference>
<dbReference type="EMBL" id="CAJOAX010001354">
    <property type="protein sequence ID" value="CAF3708530.1"/>
    <property type="molecule type" value="Genomic_DNA"/>
</dbReference>
<reference evidence="1" key="1">
    <citation type="submission" date="2021-02" db="EMBL/GenBank/DDBJ databases">
        <authorList>
            <person name="Nowell W R."/>
        </authorList>
    </citation>
    <scope>NUCLEOTIDE SEQUENCE</scope>
</reference>
<gene>
    <name evidence="1" type="ORF">OTI717_LOCUS13017</name>
</gene>
<feature type="non-terminal residue" evidence="1">
    <location>
        <position position="1"/>
    </location>
</feature>
<proteinExistence type="predicted"/>
<name>A0A818V729_9BILA</name>
<comment type="caution">
    <text evidence="1">The sequence shown here is derived from an EMBL/GenBank/DDBJ whole genome shotgun (WGS) entry which is preliminary data.</text>
</comment>
<evidence type="ECO:0000313" key="1">
    <source>
        <dbReference type="EMBL" id="CAF3708530.1"/>
    </source>
</evidence>
<sequence>TITTTTTTTTTTRTTTTTTTTIDLCFACTFAYGAAGVFTCTDFCALPPNPPATCLISTTGACPGAPGSTCSTGVATYTCCCV</sequence>